<keyword evidence="1" id="KW-0812">Transmembrane</keyword>
<reference evidence="3" key="1">
    <citation type="submission" date="2016-11" db="EMBL/GenBank/DDBJ databases">
        <authorList>
            <person name="Varghese N."/>
            <person name="Submissions S."/>
        </authorList>
    </citation>
    <scope>NUCLEOTIDE SEQUENCE [LARGE SCALE GENOMIC DNA]</scope>
    <source>
        <strain evidence="3">DSM 16219</strain>
    </source>
</reference>
<dbReference type="Proteomes" id="UP000183994">
    <property type="component" value="Unassembled WGS sequence"/>
</dbReference>
<keyword evidence="1" id="KW-1133">Transmembrane helix</keyword>
<dbReference type="EMBL" id="FQZU01000061">
    <property type="protein sequence ID" value="SHL33422.1"/>
    <property type="molecule type" value="Genomic_DNA"/>
</dbReference>
<keyword evidence="3" id="KW-1185">Reference proteome</keyword>
<evidence type="ECO:0000313" key="3">
    <source>
        <dbReference type="Proteomes" id="UP000183994"/>
    </source>
</evidence>
<name>A0A1M6ZSH6_9BACT</name>
<protein>
    <submittedName>
        <fullName evidence="2">Uncharacterized protein</fullName>
    </submittedName>
</protein>
<gene>
    <name evidence="2" type="ORF">SAMN02745216_05027</name>
</gene>
<accession>A0A1M6ZSH6</accession>
<proteinExistence type="predicted"/>
<dbReference type="STRING" id="1121393.SAMN02745216_05027"/>
<dbReference type="OrthoDB" id="5422028at2"/>
<dbReference type="RefSeq" id="WP_073478999.1">
    <property type="nucleotide sequence ID" value="NZ_FQZU01000061.1"/>
</dbReference>
<evidence type="ECO:0000256" key="1">
    <source>
        <dbReference type="SAM" id="Phobius"/>
    </source>
</evidence>
<sequence>MFSVIVSIIAGAIGYLIVTFHFQPILRFRAVRFQIISDLVFYANAINAENLNVEMQKRVEERRVANRRHSADLAGIYCELPVYYKYYLSRRGMDIERAIKVLIGLSNTLEFEPANKAIDNINRCLRIKPFD</sequence>
<keyword evidence="1" id="KW-0472">Membrane</keyword>
<feature type="transmembrane region" description="Helical" evidence="1">
    <location>
        <begin position="6"/>
        <end position="26"/>
    </location>
</feature>
<organism evidence="2 3">
    <name type="scientific">Desulfatibacillum alkenivorans DSM 16219</name>
    <dbReference type="NCBI Taxonomy" id="1121393"/>
    <lineage>
        <taxon>Bacteria</taxon>
        <taxon>Pseudomonadati</taxon>
        <taxon>Thermodesulfobacteriota</taxon>
        <taxon>Desulfobacteria</taxon>
        <taxon>Desulfobacterales</taxon>
        <taxon>Desulfatibacillaceae</taxon>
        <taxon>Desulfatibacillum</taxon>
    </lineage>
</organism>
<dbReference type="AlphaFoldDB" id="A0A1M6ZSH6"/>
<evidence type="ECO:0000313" key="2">
    <source>
        <dbReference type="EMBL" id="SHL33422.1"/>
    </source>
</evidence>